<protein>
    <submittedName>
        <fullName evidence="1">Uncharacterized protein</fullName>
    </submittedName>
</protein>
<dbReference type="OrthoDB" id="193499at2759"/>
<keyword evidence="2" id="KW-1185">Reference proteome</keyword>
<dbReference type="EMBL" id="ML119903">
    <property type="protein sequence ID" value="RPA71737.1"/>
    <property type="molecule type" value="Genomic_DNA"/>
</dbReference>
<evidence type="ECO:0000313" key="1">
    <source>
        <dbReference type="EMBL" id="RPA71737.1"/>
    </source>
</evidence>
<name>A0A3N4HDN3_ASCIM</name>
<accession>A0A3N4HDN3</accession>
<gene>
    <name evidence="1" type="ORF">BJ508DRAFT_335746</name>
</gene>
<evidence type="ECO:0000313" key="2">
    <source>
        <dbReference type="Proteomes" id="UP000275078"/>
    </source>
</evidence>
<reference evidence="1 2" key="1">
    <citation type="journal article" date="2018" name="Nat. Ecol. Evol.">
        <title>Pezizomycetes genomes reveal the molecular basis of ectomycorrhizal truffle lifestyle.</title>
        <authorList>
            <person name="Murat C."/>
            <person name="Payen T."/>
            <person name="Noel B."/>
            <person name="Kuo A."/>
            <person name="Morin E."/>
            <person name="Chen J."/>
            <person name="Kohler A."/>
            <person name="Krizsan K."/>
            <person name="Balestrini R."/>
            <person name="Da Silva C."/>
            <person name="Montanini B."/>
            <person name="Hainaut M."/>
            <person name="Levati E."/>
            <person name="Barry K.W."/>
            <person name="Belfiori B."/>
            <person name="Cichocki N."/>
            <person name="Clum A."/>
            <person name="Dockter R.B."/>
            <person name="Fauchery L."/>
            <person name="Guy J."/>
            <person name="Iotti M."/>
            <person name="Le Tacon F."/>
            <person name="Lindquist E.A."/>
            <person name="Lipzen A."/>
            <person name="Malagnac F."/>
            <person name="Mello A."/>
            <person name="Molinier V."/>
            <person name="Miyauchi S."/>
            <person name="Poulain J."/>
            <person name="Riccioni C."/>
            <person name="Rubini A."/>
            <person name="Sitrit Y."/>
            <person name="Splivallo R."/>
            <person name="Traeger S."/>
            <person name="Wang M."/>
            <person name="Zifcakova L."/>
            <person name="Wipf D."/>
            <person name="Zambonelli A."/>
            <person name="Paolocci F."/>
            <person name="Nowrousian M."/>
            <person name="Ottonello S."/>
            <person name="Baldrian P."/>
            <person name="Spatafora J.W."/>
            <person name="Henrissat B."/>
            <person name="Nagy L.G."/>
            <person name="Aury J.M."/>
            <person name="Wincker P."/>
            <person name="Grigoriev I.V."/>
            <person name="Bonfante P."/>
            <person name="Martin F.M."/>
        </authorList>
    </citation>
    <scope>NUCLEOTIDE SEQUENCE [LARGE SCALE GENOMIC DNA]</scope>
    <source>
        <strain evidence="1 2">RN42</strain>
    </source>
</reference>
<sequence length="265" mass="29262">MFVELGPLRSSLKPIHIPSAAPPPAGFGLEYKSFFYARISISLNDSDLQRLFQACLDGGCGMSLIDEGFRTSLDLSTSPRTTRFEAVSVQGIGAARHASHEFVSLLVSCPARDTTDNSPPRVATFRRDFHIVPDLPCKVLLGNDIAATEELIVDFGNQTVTFPHCGSLVADISLYRPNTTIATIPRLIQAAQCFVVPPQSMAYVPIATRALQADVDYEFVPFTRQNPLESYRQRISPATLSIAPLPPYLSQILHHLLYWLPNMLF</sequence>
<proteinExistence type="predicted"/>
<dbReference type="Proteomes" id="UP000275078">
    <property type="component" value="Unassembled WGS sequence"/>
</dbReference>
<organism evidence="1 2">
    <name type="scientific">Ascobolus immersus RN42</name>
    <dbReference type="NCBI Taxonomy" id="1160509"/>
    <lineage>
        <taxon>Eukaryota</taxon>
        <taxon>Fungi</taxon>
        <taxon>Dikarya</taxon>
        <taxon>Ascomycota</taxon>
        <taxon>Pezizomycotina</taxon>
        <taxon>Pezizomycetes</taxon>
        <taxon>Pezizales</taxon>
        <taxon>Ascobolaceae</taxon>
        <taxon>Ascobolus</taxon>
    </lineage>
</organism>
<dbReference type="AlphaFoldDB" id="A0A3N4HDN3"/>
<dbReference type="STRING" id="1160509.A0A3N4HDN3"/>
<dbReference type="Gene3D" id="2.40.70.10">
    <property type="entry name" value="Acid Proteases"/>
    <property type="match status" value="1"/>
</dbReference>
<dbReference type="InterPro" id="IPR021109">
    <property type="entry name" value="Peptidase_aspartic_dom_sf"/>
</dbReference>